<evidence type="ECO:0000313" key="3">
    <source>
        <dbReference type="Proteomes" id="UP000828390"/>
    </source>
</evidence>
<comment type="caution">
    <text evidence="2">The sequence shown here is derived from an EMBL/GenBank/DDBJ whole genome shotgun (WGS) entry which is preliminary data.</text>
</comment>
<gene>
    <name evidence="2" type="ORF">DPMN_044576</name>
</gene>
<name>A0A9D4D4P1_DREPO</name>
<feature type="compositionally biased region" description="Polar residues" evidence="1">
    <location>
        <begin position="102"/>
        <end position="118"/>
    </location>
</feature>
<dbReference type="Proteomes" id="UP000828390">
    <property type="component" value="Unassembled WGS sequence"/>
</dbReference>
<keyword evidence="3" id="KW-1185">Reference proteome</keyword>
<evidence type="ECO:0000256" key="1">
    <source>
        <dbReference type="SAM" id="MobiDB-lite"/>
    </source>
</evidence>
<feature type="region of interest" description="Disordered" evidence="1">
    <location>
        <begin position="88"/>
        <end position="123"/>
    </location>
</feature>
<proteinExistence type="predicted"/>
<dbReference type="AlphaFoldDB" id="A0A9D4D4P1"/>
<sequence length="182" mass="20174">MCDGGAPAGHSQTVYDGFKIVPDCARQSPRPPEYLQETLRQSATMPRPSWYLQETPRRCKTISQTVGAPARDSLTVCDGGKDRVGAGRRLAHGSRQYARPSGNKQQTPRHQPEISRQSPGPVGHLHGFKDSLRCCQVRLGTCNKLQDSLRRCRNRLGTCRFQSSLRRSERLPGTVTDCLGNS</sequence>
<protein>
    <submittedName>
        <fullName evidence="2">Uncharacterized protein</fullName>
    </submittedName>
</protein>
<accession>A0A9D4D4P1</accession>
<dbReference type="EMBL" id="JAIWYP010000011">
    <property type="protein sequence ID" value="KAH3737975.1"/>
    <property type="molecule type" value="Genomic_DNA"/>
</dbReference>
<reference evidence="2" key="2">
    <citation type="submission" date="2020-11" db="EMBL/GenBank/DDBJ databases">
        <authorList>
            <person name="McCartney M.A."/>
            <person name="Auch B."/>
            <person name="Kono T."/>
            <person name="Mallez S."/>
            <person name="Becker A."/>
            <person name="Gohl D.M."/>
            <person name="Silverstein K.A.T."/>
            <person name="Koren S."/>
            <person name="Bechman K.B."/>
            <person name="Herman A."/>
            <person name="Abrahante J.E."/>
            <person name="Garbe J."/>
        </authorList>
    </citation>
    <scope>NUCLEOTIDE SEQUENCE</scope>
    <source>
        <strain evidence="2">Duluth1</strain>
        <tissue evidence="2">Whole animal</tissue>
    </source>
</reference>
<organism evidence="2 3">
    <name type="scientific">Dreissena polymorpha</name>
    <name type="common">Zebra mussel</name>
    <name type="synonym">Mytilus polymorpha</name>
    <dbReference type="NCBI Taxonomy" id="45954"/>
    <lineage>
        <taxon>Eukaryota</taxon>
        <taxon>Metazoa</taxon>
        <taxon>Spiralia</taxon>
        <taxon>Lophotrochozoa</taxon>
        <taxon>Mollusca</taxon>
        <taxon>Bivalvia</taxon>
        <taxon>Autobranchia</taxon>
        <taxon>Heteroconchia</taxon>
        <taxon>Euheterodonta</taxon>
        <taxon>Imparidentia</taxon>
        <taxon>Neoheterodontei</taxon>
        <taxon>Myida</taxon>
        <taxon>Dreissenoidea</taxon>
        <taxon>Dreissenidae</taxon>
        <taxon>Dreissena</taxon>
    </lineage>
</organism>
<reference evidence="2" key="1">
    <citation type="journal article" date="2019" name="bioRxiv">
        <title>The Genome of the Zebra Mussel, Dreissena polymorpha: A Resource for Invasive Species Research.</title>
        <authorList>
            <person name="McCartney M.A."/>
            <person name="Auch B."/>
            <person name="Kono T."/>
            <person name="Mallez S."/>
            <person name="Zhang Y."/>
            <person name="Obille A."/>
            <person name="Becker A."/>
            <person name="Abrahante J.E."/>
            <person name="Garbe J."/>
            <person name="Badalamenti J.P."/>
            <person name="Herman A."/>
            <person name="Mangelson H."/>
            <person name="Liachko I."/>
            <person name="Sullivan S."/>
            <person name="Sone E.D."/>
            <person name="Koren S."/>
            <person name="Silverstein K.A.T."/>
            <person name="Beckman K.B."/>
            <person name="Gohl D.M."/>
        </authorList>
    </citation>
    <scope>NUCLEOTIDE SEQUENCE</scope>
    <source>
        <strain evidence="2">Duluth1</strain>
        <tissue evidence="2">Whole animal</tissue>
    </source>
</reference>
<evidence type="ECO:0000313" key="2">
    <source>
        <dbReference type="EMBL" id="KAH3737975.1"/>
    </source>
</evidence>